<organism evidence="2 3">
    <name type="scientific">Mycena rosella</name>
    <name type="common">Pink bonnet</name>
    <name type="synonym">Agaricus rosellus</name>
    <dbReference type="NCBI Taxonomy" id="1033263"/>
    <lineage>
        <taxon>Eukaryota</taxon>
        <taxon>Fungi</taxon>
        <taxon>Dikarya</taxon>
        <taxon>Basidiomycota</taxon>
        <taxon>Agaricomycotina</taxon>
        <taxon>Agaricomycetes</taxon>
        <taxon>Agaricomycetidae</taxon>
        <taxon>Agaricales</taxon>
        <taxon>Marasmiineae</taxon>
        <taxon>Mycenaceae</taxon>
        <taxon>Mycena</taxon>
    </lineage>
</organism>
<comment type="caution">
    <text evidence="2">The sequence shown here is derived from an EMBL/GenBank/DDBJ whole genome shotgun (WGS) entry which is preliminary data.</text>
</comment>
<dbReference type="AlphaFoldDB" id="A0AAD7GM44"/>
<reference evidence="2" key="1">
    <citation type="submission" date="2023-03" db="EMBL/GenBank/DDBJ databases">
        <title>Massive genome expansion in bonnet fungi (Mycena s.s.) driven by repeated elements and novel gene families across ecological guilds.</title>
        <authorList>
            <consortium name="Lawrence Berkeley National Laboratory"/>
            <person name="Harder C.B."/>
            <person name="Miyauchi S."/>
            <person name="Viragh M."/>
            <person name="Kuo A."/>
            <person name="Thoen E."/>
            <person name="Andreopoulos B."/>
            <person name="Lu D."/>
            <person name="Skrede I."/>
            <person name="Drula E."/>
            <person name="Henrissat B."/>
            <person name="Morin E."/>
            <person name="Kohler A."/>
            <person name="Barry K."/>
            <person name="LaButti K."/>
            <person name="Morin E."/>
            <person name="Salamov A."/>
            <person name="Lipzen A."/>
            <person name="Mereny Z."/>
            <person name="Hegedus B."/>
            <person name="Baldrian P."/>
            <person name="Stursova M."/>
            <person name="Weitz H."/>
            <person name="Taylor A."/>
            <person name="Grigoriev I.V."/>
            <person name="Nagy L.G."/>
            <person name="Martin F."/>
            <person name="Kauserud H."/>
        </authorList>
    </citation>
    <scope>NUCLEOTIDE SEQUENCE</scope>
    <source>
        <strain evidence="2">CBHHK067</strain>
    </source>
</reference>
<feature type="region of interest" description="Disordered" evidence="1">
    <location>
        <begin position="414"/>
        <end position="482"/>
    </location>
</feature>
<dbReference type="Proteomes" id="UP001221757">
    <property type="component" value="Unassembled WGS sequence"/>
</dbReference>
<evidence type="ECO:0000313" key="2">
    <source>
        <dbReference type="EMBL" id="KAJ7701127.1"/>
    </source>
</evidence>
<gene>
    <name evidence="2" type="ORF">B0H17DRAFT_1245748</name>
</gene>
<evidence type="ECO:0000256" key="1">
    <source>
        <dbReference type="SAM" id="MobiDB-lite"/>
    </source>
</evidence>
<sequence length="588" mass="64399">MDEHYNHQAAAKALDTWTESMKNTDTSREYMHQAAFIDPSFYGVKKTDDKTTKVVYSQDGTRAEAIFTMIGALKAYDIPPVKKNSLTSARIPDARAYPELVGYDSKHFAAAMDKVKDLTYTLSTSFSMDKVEHWIPVPDSNMFGPSINSSCRYFTVGTDIPSESKILFEKYVDPSGTLARHLGECISHCLDNDITYLCFKKEKHAIKNPGGFRVGDIVEMGFPLVAFRQPTRGEEDKQICKVVLRTLTLLDDPTAKVLCVTRYWIFRRVYRHRRIVLGRFQLGVLEEDQALGRKKSSLSGSRYSVPSDVLEVTAGTTAIIKWVKLCTVSLTKTIEHVYCEGEGHHQGIIVCHSGSCEQANKRWVALKEAEAGAGAFCTLLECVQAQMSRGAAAEEAGAMPGLAGALLERQGAEEQVSEALSTAMNGGTGIDRGGDAGTRRSRGSGAAHRSSDCGSSSREVASGRKRAKRASTDGTKTCRRGGDSVRSLRESLIGKCSSVGLAAGEWQTGKNDSGGRDLFGTQRRFVLGNPFTLEFAINSVFIFDGSCCYLFACITSILDSCLIVFSRRDSKLPIRADLRLSSGDFLES</sequence>
<name>A0AAD7GM44_MYCRO</name>
<dbReference type="EMBL" id="JARKIE010000018">
    <property type="protein sequence ID" value="KAJ7701127.1"/>
    <property type="molecule type" value="Genomic_DNA"/>
</dbReference>
<proteinExistence type="predicted"/>
<evidence type="ECO:0000313" key="3">
    <source>
        <dbReference type="Proteomes" id="UP001221757"/>
    </source>
</evidence>
<keyword evidence="3" id="KW-1185">Reference proteome</keyword>
<protein>
    <submittedName>
        <fullName evidence="2">Uncharacterized protein</fullName>
    </submittedName>
</protein>
<accession>A0AAD7GM44</accession>